<name>B4LCI4_DROVI</name>
<dbReference type="InParanoid" id="B4LCI4"/>
<dbReference type="SMART" id="SM00471">
    <property type="entry name" value="HDc"/>
    <property type="match status" value="1"/>
</dbReference>
<evidence type="ECO:0000259" key="2">
    <source>
        <dbReference type="PROSITE" id="PS51831"/>
    </source>
</evidence>
<dbReference type="GO" id="GO:0005634">
    <property type="term" value="C:nucleus"/>
    <property type="evidence" value="ECO:0007669"/>
    <property type="project" value="TreeGrafter"/>
</dbReference>
<dbReference type="GO" id="GO:0008832">
    <property type="term" value="F:dGTPase activity"/>
    <property type="evidence" value="ECO:0007669"/>
    <property type="project" value="TreeGrafter"/>
</dbReference>
<accession>B4LCI4</accession>
<evidence type="ECO:0000313" key="3">
    <source>
        <dbReference type="EMBL" id="EDW69847.1"/>
    </source>
</evidence>
<dbReference type="InterPro" id="IPR050135">
    <property type="entry name" value="dGTPase-like"/>
</dbReference>
<proteinExistence type="inferred from homology"/>
<dbReference type="OrthoDB" id="9991235at2759"/>
<dbReference type="PROSITE" id="PS51831">
    <property type="entry name" value="HD"/>
    <property type="match status" value="1"/>
</dbReference>
<dbReference type="PhylomeDB" id="B4LCI4"/>
<dbReference type="Pfam" id="PF01966">
    <property type="entry name" value="HD"/>
    <property type="match status" value="1"/>
</dbReference>
<sequence>MSASLLCDCSSLSQQGTELPTLSIQQQQLQLRQQQSSSDAAAAVPHMLIEDEVHGVIEIPSHIEEVVNHALFQRLKKVQQLGLLSVTAKPEATHTRYDHCIGTYRSAKDLLNALKRNSNYDRELPEWCREAVEIAALLHDVGHGPFSHYWEQVCGESFDHEQNGLVCVDKIFGDMKSKKLRTLRDDNNGRGVQLIKALILGKSELLTYPMMGHGYIFDIVHNSRNGLDVDKWDYLRRDNKRLNLLSEDEMQFDDVFLKARVSPDGQCIQYRYDDYHLIYKLYVARWRLHIGAYQLPKALAYDQILCKIVRRCKPHLISVRADSKEWLGLYDERVLQMIDCDPVTAHLRSPERWVETNACDDENPAYVCVKRIKVGPGVDMKPDKFYPLYGDKSKKRKVDRSTTPTLITACYKLL</sequence>
<dbReference type="InterPro" id="IPR003607">
    <property type="entry name" value="HD/PDEase_dom"/>
</dbReference>
<dbReference type="InterPro" id="IPR006674">
    <property type="entry name" value="HD_domain"/>
</dbReference>
<feature type="domain" description="HD" evidence="2">
    <location>
        <begin position="96"/>
        <end position="235"/>
    </location>
</feature>
<dbReference type="SUPFAM" id="SSF109604">
    <property type="entry name" value="HD-domain/PDEase-like"/>
    <property type="match status" value="1"/>
</dbReference>
<reference evidence="3 4" key="1">
    <citation type="journal article" date="2007" name="Nature">
        <title>Evolution of genes and genomes on the Drosophila phylogeny.</title>
        <authorList>
            <consortium name="Drosophila 12 Genomes Consortium"/>
            <person name="Clark A.G."/>
            <person name="Eisen M.B."/>
            <person name="Smith D.R."/>
            <person name="Bergman C.M."/>
            <person name="Oliver B."/>
            <person name="Markow T.A."/>
            <person name="Kaufman T.C."/>
            <person name="Kellis M."/>
            <person name="Gelbart W."/>
            <person name="Iyer V.N."/>
            <person name="Pollard D.A."/>
            <person name="Sackton T.B."/>
            <person name="Larracuente A.M."/>
            <person name="Singh N.D."/>
            <person name="Abad J.P."/>
            <person name="Abt D.N."/>
            <person name="Adryan B."/>
            <person name="Aguade M."/>
            <person name="Akashi H."/>
            <person name="Anderson W.W."/>
            <person name="Aquadro C.F."/>
            <person name="Ardell D.H."/>
            <person name="Arguello R."/>
            <person name="Artieri C.G."/>
            <person name="Barbash D.A."/>
            <person name="Barker D."/>
            <person name="Barsanti P."/>
            <person name="Batterham P."/>
            <person name="Batzoglou S."/>
            <person name="Begun D."/>
            <person name="Bhutkar A."/>
            <person name="Blanco E."/>
            <person name="Bosak S.A."/>
            <person name="Bradley R.K."/>
            <person name="Brand A.D."/>
            <person name="Brent M.R."/>
            <person name="Brooks A.N."/>
            <person name="Brown R.H."/>
            <person name="Butlin R.K."/>
            <person name="Caggese C."/>
            <person name="Calvi B.R."/>
            <person name="Bernardo de Carvalho A."/>
            <person name="Caspi A."/>
            <person name="Castrezana S."/>
            <person name="Celniker S.E."/>
            <person name="Chang J.L."/>
            <person name="Chapple C."/>
            <person name="Chatterji S."/>
            <person name="Chinwalla A."/>
            <person name="Civetta A."/>
            <person name="Clifton S.W."/>
            <person name="Comeron J.M."/>
            <person name="Costello J.C."/>
            <person name="Coyne J.A."/>
            <person name="Daub J."/>
            <person name="David R.G."/>
            <person name="Delcher A.L."/>
            <person name="Delehaunty K."/>
            <person name="Do C.B."/>
            <person name="Ebling H."/>
            <person name="Edwards K."/>
            <person name="Eickbush T."/>
            <person name="Evans J.D."/>
            <person name="Filipski A."/>
            <person name="Findeiss S."/>
            <person name="Freyhult E."/>
            <person name="Fulton L."/>
            <person name="Fulton R."/>
            <person name="Garcia A.C."/>
            <person name="Gardiner A."/>
            <person name="Garfield D.A."/>
            <person name="Garvin B.E."/>
            <person name="Gibson G."/>
            <person name="Gilbert D."/>
            <person name="Gnerre S."/>
            <person name="Godfrey J."/>
            <person name="Good R."/>
            <person name="Gotea V."/>
            <person name="Gravely B."/>
            <person name="Greenberg A.J."/>
            <person name="Griffiths-Jones S."/>
            <person name="Gross S."/>
            <person name="Guigo R."/>
            <person name="Gustafson E.A."/>
            <person name="Haerty W."/>
            <person name="Hahn M.W."/>
            <person name="Halligan D.L."/>
            <person name="Halpern A.L."/>
            <person name="Halter G.M."/>
            <person name="Han M.V."/>
            <person name="Heger A."/>
            <person name="Hillier L."/>
            <person name="Hinrichs A.S."/>
            <person name="Holmes I."/>
            <person name="Hoskins R.A."/>
            <person name="Hubisz M.J."/>
            <person name="Hultmark D."/>
            <person name="Huntley M.A."/>
            <person name="Jaffe D.B."/>
            <person name="Jagadeeshan S."/>
            <person name="Jeck W.R."/>
            <person name="Johnson J."/>
            <person name="Jones C.D."/>
            <person name="Jordan W.C."/>
            <person name="Karpen G.H."/>
            <person name="Kataoka E."/>
            <person name="Keightley P.D."/>
            <person name="Kheradpour P."/>
            <person name="Kirkness E.F."/>
            <person name="Koerich L.B."/>
            <person name="Kristiansen K."/>
            <person name="Kudrna D."/>
            <person name="Kulathinal R.J."/>
            <person name="Kumar S."/>
            <person name="Kwok R."/>
            <person name="Lander E."/>
            <person name="Langley C.H."/>
            <person name="Lapoint R."/>
            <person name="Lazzaro B.P."/>
            <person name="Lee S.J."/>
            <person name="Levesque L."/>
            <person name="Li R."/>
            <person name="Lin C.F."/>
            <person name="Lin M.F."/>
            <person name="Lindblad-Toh K."/>
            <person name="Llopart A."/>
            <person name="Long M."/>
            <person name="Low L."/>
            <person name="Lozovsky E."/>
            <person name="Lu J."/>
            <person name="Luo M."/>
            <person name="Machado C.A."/>
            <person name="Makalowski W."/>
            <person name="Marzo M."/>
            <person name="Matsuda M."/>
            <person name="Matzkin L."/>
            <person name="McAllister B."/>
            <person name="McBride C.S."/>
            <person name="McKernan B."/>
            <person name="McKernan K."/>
            <person name="Mendez-Lago M."/>
            <person name="Minx P."/>
            <person name="Mollenhauer M.U."/>
            <person name="Montooth K."/>
            <person name="Mount S.M."/>
            <person name="Mu X."/>
            <person name="Myers E."/>
            <person name="Negre B."/>
            <person name="Newfeld S."/>
            <person name="Nielsen R."/>
            <person name="Noor M.A."/>
            <person name="O'Grady P."/>
            <person name="Pachter L."/>
            <person name="Papaceit M."/>
            <person name="Parisi M.J."/>
            <person name="Parisi M."/>
            <person name="Parts L."/>
            <person name="Pedersen J.S."/>
            <person name="Pesole G."/>
            <person name="Phillippy A.M."/>
            <person name="Ponting C.P."/>
            <person name="Pop M."/>
            <person name="Porcelli D."/>
            <person name="Powell J.R."/>
            <person name="Prohaska S."/>
            <person name="Pruitt K."/>
            <person name="Puig M."/>
            <person name="Quesneville H."/>
            <person name="Ram K.R."/>
            <person name="Rand D."/>
            <person name="Rasmussen M.D."/>
            <person name="Reed L.K."/>
            <person name="Reenan R."/>
            <person name="Reily A."/>
            <person name="Remington K.A."/>
            <person name="Rieger T.T."/>
            <person name="Ritchie M.G."/>
            <person name="Robin C."/>
            <person name="Rogers Y.H."/>
            <person name="Rohde C."/>
            <person name="Rozas J."/>
            <person name="Rubenfield M.J."/>
            <person name="Ruiz A."/>
            <person name="Russo S."/>
            <person name="Salzberg S.L."/>
            <person name="Sanchez-Gracia A."/>
            <person name="Saranga D.J."/>
            <person name="Sato H."/>
            <person name="Schaeffer S.W."/>
            <person name="Schatz M.C."/>
            <person name="Schlenke T."/>
            <person name="Schwartz R."/>
            <person name="Segarra C."/>
            <person name="Singh R.S."/>
            <person name="Sirot L."/>
            <person name="Sirota M."/>
            <person name="Sisneros N.B."/>
            <person name="Smith C.D."/>
            <person name="Smith T.F."/>
            <person name="Spieth J."/>
            <person name="Stage D.E."/>
            <person name="Stark A."/>
            <person name="Stephan W."/>
            <person name="Strausberg R.L."/>
            <person name="Strempel S."/>
            <person name="Sturgill D."/>
            <person name="Sutton G."/>
            <person name="Sutton G.G."/>
            <person name="Tao W."/>
            <person name="Teichmann S."/>
            <person name="Tobari Y.N."/>
            <person name="Tomimura Y."/>
            <person name="Tsolas J.M."/>
            <person name="Valente V.L."/>
            <person name="Venter E."/>
            <person name="Venter J.C."/>
            <person name="Vicario S."/>
            <person name="Vieira F.G."/>
            <person name="Vilella A.J."/>
            <person name="Villasante A."/>
            <person name="Walenz B."/>
            <person name="Wang J."/>
            <person name="Wasserman M."/>
            <person name="Watts T."/>
            <person name="Wilson D."/>
            <person name="Wilson R.K."/>
            <person name="Wing R.A."/>
            <person name="Wolfner M.F."/>
            <person name="Wong A."/>
            <person name="Wong G.K."/>
            <person name="Wu C.I."/>
            <person name="Wu G."/>
            <person name="Yamamoto D."/>
            <person name="Yang H.P."/>
            <person name="Yang S.P."/>
            <person name="Yorke J.A."/>
            <person name="Yoshida K."/>
            <person name="Zdobnov E."/>
            <person name="Zhang P."/>
            <person name="Zhang Y."/>
            <person name="Zimin A.V."/>
            <person name="Baldwin J."/>
            <person name="Abdouelleil A."/>
            <person name="Abdulkadir J."/>
            <person name="Abebe A."/>
            <person name="Abera B."/>
            <person name="Abreu J."/>
            <person name="Acer S.C."/>
            <person name="Aftuck L."/>
            <person name="Alexander A."/>
            <person name="An P."/>
            <person name="Anderson E."/>
            <person name="Anderson S."/>
            <person name="Arachi H."/>
            <person name="Azer M."/>
            <person name="Bachantsang P."/>
            <person name="Barry A."/>
            <person name="Bayul T."/>
            <person name="Berlin A."/>
            <person name="Bessette D."/>
            <person name="Bloom T."/>
            <person name="Blye J."/>
            <person name="Boguslavskiy L."/>
            <person name="Bonnet C."/>
            <person name="Boukhgalter B."/>
            <person name="Bourzgui I."/>
            <person name="Brown A."/>
            <person name="Cahill P."/>
            <person name="Channer S."/>
            <person name="Cheshatsang Y."/>
            <person name="Chuda L."/>
            <person name="Citroen M."/>
            <person name="Collymore A."/>
            <person name="Cooke P."/>
            <person name="Costello M."/>
            <person name="D'Aco K."/>
            <person name="Daza R."/>
            <person name="De Haan G."/>
            <person name="DeGray S."/>
            <person name="DeMaso C."/>
            <person name="Dhargay N."/>
            <person name="Dooley K."/>
            <person name="Dooley E."/>
            <person name="Doricent M."/>
            <person name="Dorje P."/>
            <person name="Dorjee K."/>
            <person name="Dupes A."/>
            <person name="Elong R."/>
            <person name="Falk J."/>
            <person name="Farina A."/>
            <person name="Faro S."/>
            <person name="Ferguson D."/>
            <person name="Fisher S."/>
            <person name="Foley C.D."/>
            <person name="Franke A."/>
            <person name="Friedrich D."/>
            <person name="Gadbois L."/>
            <person name="Gearin G."/>
            <person name="Gearin C.R."/>
            <person name="Giannoukos G."/>
            <person name="Goode T."/>
            <person name="Graham J."/>
            <person name="Grandbois E."/>
            <person name="Grewal S."/>
            <person name="Gyaltsen K."/>
            <person name="Hafez N."/>
            <person name="Hagos B."/>
            <person name="Hall J."/>
            <person name="Henson C."/>
            <person name="Hollinger A."/>
            <person name="Honan T."/>
            <person name="Huard M.D."/>
            <person name="Hughes L."/>
            <person name="Hurhula B."/>
            <person name="Husby M.E."/>
            <person name="Kamat A."/>
            <person name="Kanga B."/>
            <person name="Kashin S."/>
            <person name="Khazanovich D."/>
            <person name="Kisner P."/>
            <person name="Lance K."/>
            <person name="Lara M."/>
            <person name="Lee W."/>
            <person name="Lennon N."/>
            <person name="Letendre F."/>
            <person name="LeVine R."/>
            <person name="Lipovsky A."/>
            <person name="Liu X."/>
            <person name="Liu J."/>
            <person name="Liu S."/>
            <person name="Lokyitsang T."/>
            <person name="Lokyitsang Y."/>
            <person name="Lubonja R."/>
            <person name="Lui A."/>
            <person name="MacDonald P."/>
            <person name="Magnisalis V."/>
            <person name="Maru K."/>
            <person name="Matthews C."/>
            <person name="McCusker W."/>
            <person name="McDonough S."/>
            <person name="Mehta T."/>
            <person name="Meldrim J."/>
            <person name="Meneus L."/>
            <person name="Mihai O."/>
            <person name="Mihalev A."/>
            <person name="Mihova T."/>
            <person name="Mittelman R."/>
            <person name="Mlenga V."/>
            <person name="Montmayeur A."/>
            <person name="Mulrain L."/>
            <person name="Navidi A."/>
            <person name="Naylor J."/>
            <person name="Negash T."/>
            <person name="Nguyen T."/>
            <person name="Nguyen N."/>
            <person name="Nicol R."/>
            <person name="Norbu C."/>
            <person name="Norbu N."/>
            <person name="Novod N."/>
            <person name="O'Neill B."/>
            <person name="Osman S."/>
            <person name="Markiewicz E."/>
            <person name="Oyono O.L."/>
            <person name="Patti C."/>
            <person name="Phunkhang P."/>
            <person name="Pierre F."/>
            <person name="Priest M."/>
            <person name="Raghuraman S."/>
            <person name="Rege F."/>
            <person name="Reyes R."/>
            <person name="Rise C."/>
            <person name="Rogov P."/>
            <person name="Ross K."/>
            <person name="Ryan E."/>
            <person name="Settipalli S."/>
            <person name="Shea T."/>
            <person name="Sherpa N."/>
            <person name="Shi L."/>
            <person name="Shih D."/>
            <person name="Sparrow T."/>
            <person name="Spaulding J."/>
            <person name="Stalker J."/>
            <person name="Stange-Thomann N."/>
            <person name="Stavropoulos S."/>
            <person name="Stone C."/>
            <person name="Strader C."/>
            <person name="Tesfaye S."/>
            <person name="Thomson T."/>
            <person name="Thoulutsang Y."/>
            <person name="Thoulutsang D."/>
            <person name="Topham K."/>
            <person name="Topping I."/>
            <person name="Tsamla T."/>
            <person name="Vassiliev H."/>
            <person name="Vo A."/>
            <person name="Wangchuk T."/>
            <person name="Wangdi T."/>
            <person name="Weiand M."/>
            <person name="Wilkinson J."/>
            <person name="Wilson A."/>
            <person name="Yadav S."/>
            <person name="Young G."/>
            <person name="Yu Q."/>
            <person name="Zembek L."/>
            <person name="Zhong D."/>
            <person name="Zimmer A."/>
            <person name="Zwirko Z."/>
            <person name="Jaffe D.B."/>
            <person name="Alvarez P."/>
            <person name="Brockman W."/>
            <person name="Butler J."/>
            <person name="Chin C."/>
            <person name="Gnerre S."/>
            <person name="Grabherr M."/>
            <person name="Kleber M."/>
            <person name="Mauceli E."/>
            <person name="MacCallum I."/>
        </authorList>
    </citation>
    <scope>NUCLEOTIDE SEQUENCE [LARGE SCALE GENOMIC DNA]</scope>
    <source>
        <strain evidence="4">Tucson 15010-1051.87</strain>
    </source>
</reference>
<dbReference type="Gene3D" id="1.10.3210.10">
    <property type="entry name" value="Hypothetical protein af1432"/>
    <property type="match status" value="1"/>
</dbReference>
<protein>
    <recommendedName>
        <fullName evidence="2">HD domain-containing protein</fullName>
    </recommendedName>
</protein>
<organism evidence="3 4">
    <name type="scientific">Drosophila virilis</name>
    <name type="common">Fruit fly</name>
    <dbReference type="NCBI Taxonomy" id="7244"/>
    <lineage>
        <taxon>Eukaryota</taxon>
        <taxon>Metazoa</taxon>
        <taxon>Ecdysozoa</taxon>
        <taxon>Arthropoda</taxon>
        <taxon>Hexapoda</taxon>
        <taxon>Insecta</taxon>
        <taxon>Pterygota</taxon>
        <taxon>Neoptera</taxon>
        <taxon>Endopterygota</taxon>
        <taxon>Diptera</taxon>
        <taxon>Brachycera</taxon>
        <taxon>Muscomorpha</taxon>
        <taxon>Ephydroidea</taxon>
        <taxon>Drosophilidae</taxon>
        <taxon>Drosophila</taxon>
    </lineage>
</organism>
<comment type="similarity">
    <text evidence="1">Belongs to the SAMHD1 family.</text>
</comment>
<dbReference type="AlphaFoldDB" id="B4LCI4"/>
<evidence type="ECO:0000313" key="4">
    <source>
        <dbReference type="Proteomes" id="UP000008792"/>
    </source>
</evidence>
<dbReference type="PANTHER" id="PTHR11373:SF4">
    <property type="entry name" value="DEOXYNUCLEOSIDE TRIPHOSPHATE TRIPHOSPHOHYDROLASE SAMHD1"/>
    <property type="match status" value="1"/>
</dbReference>
<gene>
    <name evidence="3" type="primary">Dvir\GJ13487</name>
    <name evidence="3" type="ORF">Dvir_GJ13487</name>
</gene>
<dbReference type="GO" id="GO:0006203">
    <property type="term" value="P:dGTP catabolic process"/>
    <property type="evidence" value="ECO:0007669"/>
    <property type="project" value="TreeGrafter"/>
</dbReference>
<dbReference type="HOGENOM" id="CLU_752885_0_0_1"/>
<dbReference type="eggNOG" id="KOG2681">
    <property type="taxonomic scope" value="Eukaryota"/>
</dbReference>
<dbReference type="EMBL" id="CH940647">
    <property type="protein sequence ID" value="EDW69847.1"/>
    <property type="molecule type" value="Genomic_DNA"/>
</dbReference>
<dbReference type="SMR" id="B4LCI4"/>
<keyword evidence="4" id="KW-1185">Reference proteome</keyword>
<dbReference type="OMA" id="HTRYDHC"/>
<dbReference type="PANTHER" id="PTHR11373">
    <property type="entry name" value="DEOXYNUCLEOSIDE TRIPHOSPHATE TRIPHOSPHOHYDROLASE"/>
    <property type="match status" value="1"/>
</dbReference>
<dbReference type="STRING" id="7244.B4LCI4"/>
<dbReference type="Proteomes" id="UP000008792">
    <property type="component" value="Unassembled WGS sequence"/>
</dbReference>
<dbReference type="FunCoup" id="B4LCI4">
    <property type="interactions" value="773"/>
</dbReference>
<dbReference type="CDD" id="cd00077">
    <property type="entry name" value="HDc"/>
    <property type="match status" value="1"/>
</dbReference>
<dbReference type="KEGG" id="dvi:6622462"/>
<evidence type="ECO:0000256" key="1">
    <source>
        <dbReference type="ARBA" id="ARBA00005776"/>
    </source>
</evidence>